<dbReference type="EMBL" id="KK198761">
    <property type="protein sequence ID" value="KCW55927.1"/>
    <property type="molecule type" value="Genomic_DNA"/>
</dbReference>
<keyword evidence="2" id="KW-0472">Membrane</keyword>
<sequence length="103" mass="11073">MSRILRKGSPSHRCPDSGEATRPDARGAHELIEFGGIINFFFCGADSTNRCASAAHVERGRAGLARGVGWALEIFVFYACIWLVMAWSFFFPPPPAPGGAAST</sequence>
<feature type="region of interest" description="Disordered" evidence="1">
    <location>
        <begin position="1"/>
        <end position="23"/>
    </location>
</feature>
<reference evidence="3" key="1">
    <citation type="submission" date="2013-07" db="EMBL/GenBank/DDBJ databases">
        <title>The genome of Eucalyptus grandis.</title>
        <authorList>
            <person name="Schmutz J."/>
            <person name="Hayes R."/>
            <person name="Myburg A."/>
            <person name="Tuskan G."/>
            <person name="Grattapaglia D."/>
            <person name="Rokhsar D.S."/>
        </authorList>
    </citation>
    <scope>NUCLEOTIDE SEQUENCE</scope>
    <source>
        <tissue evidence="3">Leaf extractions</tissue>
    </source>
</reference>
<dbReference type="Gramene" id="KCW55927">
    <property type="protein sequence ID" value="KCW55927"/>
    <property type="gene ID" value="EUGRSUZ_I01723"/>
</dbReference>
<feature type="compositionally biased region" description="Basic residues" evidence="1">
    <location>
        <begin position="1"/>
        <end position="10"/>
    </location>
</feature>
<evidence type="ECO:0000256" key="1">
    <source>
        <dbReference type="SAM" id="MobiDB-lite"/>
    </source>
</evidence>
<keyword evidence="2" id="KW-1133">Transmembrane helix</keyword>
<protein>
    <submittedName>
        <fullName evidence="3">Uncharacterized protein</fullName>
    </submittedName>
</protein>
<keyword evidence="2" id="KW-0812">Transmembrane</keyword>
<feature type="transmembrane region" description="Helical" evidence="2">
    <location>
        <begin position="68"/>
        <end position="90"/>
    </location>
</feature>
<accession>A0A059APR2</accession>
<evidence type="ECO:0000256" key="2">
    <source>
        <dbReference type="SAM" id="Phobius"/>
    </source>
</evidence>
<organism evidence="3">
    <name type="scientific">Eucalyptus grandis</name>
    <name type="common">Flooded gum</name>
    <dbReference type="NCBI Taxonomy" id="71139"/>
    <lineage>
        <taxon>Eukaryota</taxon>
        <taxon>Viridiplantae</taxon>
        <taxon>Streptophyta</taxon>
        <taxon>Embryophyta</taxon>
        <taxon>Tracheophyta</taxon>
        <taxon>Spermatophyta</taxon>
        <taxon>Magnoliopsida</taxon>
        <taxon>eudicotyledons</taxon>
        <taxon>Gunneridae</taxon>
        <taxon>Pentapetalae</taxon>
        <taxon>rosids</taxon>
        <taxon>malvids</taxon>
        <taxon>Myrtales</taxon>
        <taxon>Myrtaceae</taxon>
        <taxon>Myrtoideae</taxon>
        <taxon>Eucalypteae</taxon>
        <taxon>Eucalyptus</taxon>
    </lineage>
</organism>
<proteinExistence type="predicted"/>
<evidence type="ECO:0000313" key="3">
    <source>
        <dbReference type="EMBL" id="KCW55927.1"/>
    </source>
</evidence>
<name>A0A059APR2_EUCGR</name>
<dbReference type="InParanoid" id="A0A059APR2"/>
<dbReference type="AlphaFoldDB" id="A0A059APR2"/>
<feature type="compositionally biased region" description="Basic and acidic residues" evidence="1">
    <location>
        <begin position="13"/>
        <end position="23"/>
    </location>
</feature>
<gene>
    <name evidence="3" type="ORF">EUGRSUZ_I01723</name>
</gene>